<evidence type="ECO:0000256" key="1">
    <source>
        <dbReference type="ARBA" id="ARBA00022679"/>
    </source>
</evidence>
<dbReference type="WBParaSite" id="maker-uti_cns_0007752-snap-gene-0.2-mRNA-1">
    <property type="protein sequence ID" value="maker-uti_cns_0007752-snap-gene-0.2-mRNA-1"/>
    <property type="gene ID" value="maker-uti_cns_0007752-snap-gene-0.2"/>
</dbReference>
<evidence type="ECO:0000256" key="2">
    <source>
        <dbReference type="ARBA" id="ARBA00023180"/>
    </source>
</evidence>
<dbReference type="PANTHER" id="PTHR10605:SF65">
    <property type="entry name" value="GH20068P"/>
    <property type="match status" value="1"/>
</dbReference>
<organism evidence="9 10">
    <name type="scientific">Macrostomum lignano</name>
    <dbReference type="NCBI Taxonomy" id="282301"/>
    <lineage>
        <taxon>Eukaryota</taxon>
        <taxon>Metazoa</taxon>
        <taxon>Spiralia</taxon>
        <taxon>Lophotrochozoa</taxon>
        <taxon>Platyhelminthes</taxon>
        <taxon>Rhabditophora</taxon>
        <taxon>Macrostomorpha</taxon>
        <taxon>Macrostomida</taxon>
        <taxon>Macrostomidae</taxon>
        <taxon>Macrostomum</taxon>
    </lineage>
</organism>
<dbReference type="InterPro" id="IPR000863">
    <property type="entry name" value="Sulfotransferase_dom"/>
</dbReference>
<keyword evidence="7" id="KW-1133">Transmembrane helix</keyword>
<feature type="binding site" evidence="4">
    <location>
        <position position="230"/>
    </location>
    <ligand>
        <name>3'-phosphoadenylyl sulfate</name>
        <dbReference type="ChEBI" id="CHEBI:58339"/>
    </ligand>
</feature>
<feature type="binding site" evidence="4">
    <location>
        <begin position="146"/>
        <end position="150"/>
    </location>
    <ligand>
        <name>3'-phosphoadenylyl sulfate</name>
        <dbReference type="ChEBI" id="CHEBI:58339"/>
    </ligand>
</feature>
<evidence type="ECO:0000256" key="4">
    <source>
        <dbReference type="PIRSR" id="PIRSR637359-2"/>
    </source>
</evidence>
<feature type="active site" description="For sulfotransferase activity" evidence="3">
    <location>
        <position position="146"/>
    </location>
</feature>
<evidence type="ECO:0000256" key="7">
    <source>
        <dbReference type="SAM" id="Phobius"/>
    </source>
</evidence>
<feature type="binding site" evidence="4">
    <location>
        <begin position="356"/>
        <end position="360"/>
    </location>
    <ligand>
        <name>3'-phosphoadenylyl sulfate</name>
        <dbReference type="ChEBI" id="CHEBI:58339"/>
    </ligand>
</feature>
<feature type="transmembrane region" description="Helical" evidence="7">
    <location>
        <begin position="96"/>
        <end position="118"/>
    </location>
</feature>
<keyword evidence="1" id="KW-0808">Transferase</keyword>
<dbReference type="AlphaFoldDB" id="A0A1I8HTR5"/>
<keyword evidence="2" id="KW-0325">Glycoprotein</keyword>
<name>A0A1I8HTR5_9PLAT</name>
<evidence type="ECO:0000256" key="5">
    <source>
        <dbReference type="PIRSR" id="PIRSR637359-3"/>
    </source>
</evidence>
<sequence length="401" mass="46022">KQQAEAEAIQEAEERGDELKVAEFCQIYRPVLKTPLLWLSEQKTVVFTNWPFLNKRRMHSFRSSKSRRSRKKADSSCEQTISEQCDTRMSGHGGRLLLRIGLAALLATAALLTVAVLLRGHRTPPPSPPPPPQQQLPHCIIIGARKCGTRALLDFLDAHPNVAAARSEIHYFDKTDRLRRGLSWYRGQMPRSRPGQFTIEKTPAYFVTEAAPRLARRQLGANLRLLLILRDPVTRVVSDYAQHLHRRAKAGRPARPLERLVLSGSGRVNPRSRMIQTSVYHRHLRRWLRHFPADRLHIVDGDRLIGEPHEELRLVEQFLSLPSFLNRPEQFVFNSTKGFYCVRGRRQRQRCLGSEKGRQHPPVSPVTLAKLRAYFEPHNLRLAELTGRRFAWMGRAEQLGA</sequence>
<proteinExistence type="predicted"/>
<feature type="disulfide bond" evidence="5">
    <location>
        <begin position="341"/>
        <end position="351"/>
    </location>
</feature>
<keyword evidence="9" id="KW-1185">Reference proteome</keyword>
<dbReference type="InterPro" id="IPR037359">
    <property type="entry name" value="NST/OST"/>
</dbReference>
<evidence type="ECO:0000313" key="10">
    <source>
        <dbReference type="WBParaSite" id="maker-uti_cns_0007752-snap-gene-0.2-mRNA-1"/>
    </source>
</evidence>
<dbReference type="GO" id="GO:0008467">
    <property type="term" value="F:[heparan sulfate]-glucosamine 3-sulfotransferase activity"/>
    <property type="evidence" value="ECO:0007669"/>
    <property type="project" value="TreeGrafter"/>
</dbReference>
<keyword evidence="7" id="KW-0812">Transmembrane</keyword>
<feature type="domain" description="Sulfotransferase" evidence="8">
    <location>
        <begin position="137"/>
        <end position="349"/>
    </location>
</feature>
<feature type="region of interest" description="Disordered" evidence="6">
    <location>
        <begin position="61"/>
        <end position="82"/>
    </location>
</feature>
<feature type="binding site" evidence="4">
    <location>
        <position position="238"/>
    </location>
    <ligand>
        <name>3'-phosphoadenylyl sulfate</name>
        <dbReference type="ChEBI" id="CHEBI:58339"/>
    </ligand>
</feature>
<feature type="binding site" evidence="4">
    <location>
        <position position="340"/>
    </location>
    <ligand>
        <name>3'-phosphoadenylyl sulfate</name>
        <dbReference type="ChEBI" id="CHEBI:58339"/>
    </ligand>
</feature>
<keyword evidence="7" id="KW-0472">Membrane</keyword>
<dbReference type="PANTHER" id="PTHR10605">
    <property type="entry name" value="HEPARAN SULFATE SULFOTRANSFERASE"/>
    <property type="match status" value="1"/>
</dbReference>
<dbReference type="Gene3D" id="3.40.50.300">
    <property type="entry name" value="P-loop containing nucleotide triphosphate hydrolases"/>
    <property type="match status" value="1"/>
</dbReference>
<evidence type="ECO:0000313" key="9">
    <source>
        <dbReference type="Proteomes" id="UP000095280"/>
    </source>
</evidence>
<evidence type="ECO:0000259" key="8">
    <source>
        <dbReference type="Pfam" id="PF00685"/>
    </source>
</evidence>
<evidence type="ECO:0000256" key="3">
    <source>
        <dbReference type="PIRSR" id="PIRSR637359-1"/>
    </source>
</evidence>
<feature type="compositionally biased region" description="Basic residues" evidence="6">
    <location>
        <begin position="61"/>
        <end position="71"/>
    </location>
</feature>
<dbReference type="SUPFAM" id="SSF52540">
    <property type="entry name" value="P-loop containing nucleoside triphosphate hydrolases"/>
    <property type="match status" value="1"/>
</dbReference>
<dbReference type="Pfam" id="PF00685">
    <property type="entry name" value="Sulfotransfer_1"/>
    <property type="match status" value="1"/>
</dbReference>
<evidence type="ECO:0000256" key="6">
    <source>
        <dbReference type="SAM" id="MobiDB-lite"/>
    </source>
</evidence>
<protein>
    <submittedName>
        <fullName evidence="10">Sulfotransfer_1 domain-containing protein</fullName>
    </submittedName>
</protein>
<dbReference type="InterPro" id="IPR027417">
    <property type="entry name" value="P-loop_NTPase"/>
</dbReference>
<dbReference type="Proteomes" id="UP000095280">
    <property type="component" value="Unplaced"/>
</dbReference>
<accession>A0A1I8HTR5</accession>
<reference evidence="10" key="1">
    <citation type="submission" date="2016-11" db="UniProtKB">
        <authorList>
            <consortium name="WormBaseParasite"/>
        </authorList>
    </citation>
    <scope>IDENTIFICATION</scope>
</reference>
<keyword evidence="5" id="KW-1015">Disulfide bond</keyword>